<accession>A0A645CY18</accession>
<name>A0A645CY18_9ZZZZ</name>
<comment type="caution">
    <text evidence="1">The sequence shown here is derived from an EMBL/GenBank/DDBJ whole genome shotgun (WGS) entry which is preliminary data.</text>
</comment>
<proteinExistence type="predicted"/>
<dbReference type="EMBL" id="VSSQ01031045">
    <property type="protein sequence ID" value="MPM81797.1"/>
    <property type="molecule type" value="Genomic_DNA"/>
</dbReference>
<gene>
    <name evidence="1" type="ORF">SDC9_128854</name>
</gene>
<reference evidence="1" key="1">
    <citation type="submission" date="2019-08" db="EMBL/GenBank/DDBJ databases">
        <authorList>
            <person name="Kucharzyk K."/>
            <person name="Murdoch R.W."/>
            <person name="Higgins S."/>
            <person name="Loffler F."/>
        </authorList>
    </citation>
    <scope>NUCLEOTIDE SEQUENCE</scope>
</reference>
<dbReference type="AlphaFoldDB" id="A0A645CY18"/>
<organism evidence="1">
    <name type="scientific">bioreactor metagenome</name>
    <dbReference type="NCBI Taxonomy" id="1076179"/>
    <lineage>
        <taxon>unclassified sequences</taxon>
        <taxon>metagenomes</taxon>
        <taxon>ecological metagenomes</taxon>
    </lineage>
</organism>
<protein>
    <submittedName>
        <fullName evidence="1">Uncharacterized protein</fullName>
    </submittedName>
</protein>
<evidence type="ECO:0000313" key="1">
    <source>
        <dbReference type="EMBL" id="MPM81797.1"/>
    </source>
</evidence>
<sequence length="76" mass="7344">MGVGASAWVGAEAGALAADAGADAADAGLDAARAALALFTAVTCIFSGPICSARRCGSDCTAGPQPMVRNMPCDQA</sequence>